<reference evidence="4 5" key="2">
    <citation type="journal article" date="2021" name="Int. J. Syst. Evol. Microbiol.">
        <title>Roseibium litorale sp. nov., isolated from a tidal flat sediment and proposal for the reclassification of Labrenzia polysiphoniae as Roseibium polysiphoniae comb. nov.</title>
        <authorList>
            <person name="Liu Y."/>
            <person name="Pei T."/>
            <person name="Du J."/>
            <person name="Chao M."/>
            <person name="Deng M.R."/>
            <person name="Zhu H."/>
        </authorList>
    </citation>
    <scope>NUCLEOTIDE SEQUENCE [LARGE SCALE GENOMIC DNA]</scope>
    <source>
        <strain evidence="4 5">4C16A</strain>
    </source>
</reference>
<feature type="DNA-binding region" description="H-T-H motif" evidence="2">
    <location>
        <begin position="42"/>
        <end position="61"/>
    </location>
</feature>
<accession>A0ABR9CJ02</accession>
<sequence length="227" mass="25401">MPAPATDPSAQTPRSLARAETERLILKAAEDVFAEYGFKGATTGKIADRAGIPKANLHYYFSTKEALYRQVVENIFQIWLDAANTFDDCDNPEEALTRYISAKMDISRQHPMGSKVWANEILHKAPVIQDYLETTLGEWTDTRIAVIERWIAEGRMAPIDPRSLLYMIWATTQHYADFNHQIHTLNNGEPLSDAQFERAKETVVAIILAGVGIRPAGLETKQNGGRA</sequence>
<evidence type="ECO:0000313" key="5">
    <source>
        <dbReference type="Proteomes" id="UP000632063"/>
    </source>
</evidence>
<proteinExistence type="predicted"/>
<dbReference type="PANTHER" id="PTHR30328:SF54">
    <property type="entry name" value="HTH-TYPE TRANSCRIPTIONAL REPRESSOR SCO4008"/>
    <property type="match status" value="1"/>
</dbReference>
<evidence type="ECO:0000256" key="1">
    <source>
        <dbReference type="ARBA" id="ARBA00023125"/>
    </source>
</evidence>
<organism evidence="4 5">
    <name type="scientific">Roseibium litorale</name>
    <dbReference type="NCBI Taxonomy" id="2803841"/>
    <lineage>
        <taxon>Bacteria</taxon>
        <taxon>Pseudomonadati</taxon>
        <taxon>Pseudomonadota</taxon>
        <taxon>Alphaproteobacteria</taxon>
        <taxon>Hyphomicrobiales</taxon>
        <taxon>Stappiaceae</taxon>
        <taxon>Roseibium</taxon>
    </lineage>
</organism>
<evidence type="ECO:0000313" key="4">
    <source>
        <dbReference type="EMBL" id="MBD8890809.1"/>
    </source>
</evidence>
<dbReference type="Proteomes" id="UP000632063">
    <property type="component" value="Unassembled WGS sequence"/>
</dbReference>
<dbReference type="SUPFAM" id="SSF48498">
    <property type="entry name" value="Tetracyclin repressor-like, C-terminal domain"/>
    <property type="match status" value="1"/>
</dbReference>
<dbReference type="PRINTS" id="PR00455">
    <property type="entry name" value="HTHTETR"/>
</dbReference>
<dbReference type="PROSITE" id="PS50977">
    <property type="entry name" value="HTH_TETR_2"/>
    <property type="match status" value="1"/>
</dbReference>
<dbReference type="SUPFAM" id="SSF46689">
    <property type="entry name" value="Homeodomain-like"/>
    <property type="match status" value="1"/>
</dbReference>
<reference evidence="5" key="1">
    <citation type="submission" date="2020-09" db="EMBL/GenBank/DDBJ databases">
        <title>The genome sequence of strain Labrenzia suaedae 4C16A.</title>
        <authorList>
            <person name="Liu Y."/>
        </authorList>
    </citation>
    <scope>NUCLEOTIDE SEQUENCE [LARGE SCALE GENOMIC DNA]</scope>
    <source>
        <strain evidence="5">4C16A</strain>
    </source>
</reference>
<dbReference type="PANTHER" id="PTHR30328">
    <property type="entry name" value="TRANSCRIPTIONAL REPRESSOR"/>
    <property type="match status" value="1"/>
</dbReference>
<feature type="domain" description="HTH tetR-type" evidence="3">
    <location>
        <begin position="19"/>
        <end position="79"/>
    </location>
</feature>
<dbReference type="InterPro" id="IPR013573">
    <property type="entry name" value="Tscrpt_reg_YcdC_C"/>
</dbReference>
<dbReference type="Gene3D" id="1.10.10.60">
    <property type="entry name" value="Homeodomain-like"/>
    <property type="match status" value="1"/>
</dbReference>
<keyword evidence="1 2" id="KW-0238">DNA-binding</keyword>
<dbReference type="InterPro" id="IPR001647">
    <property type="entry name" value="HTH_TetR"/>
</dbReference>
<evidence type="ECO:0000259" key="3">
    <source>
        <dbReference type="PROSITE" id="PS50977"/>
    </source>
</evidence>
<dbReference type="InterPro" id="IPR009057">
    <property type="entry name" value="Homeodomain-like_sf"/>
</dbReference>
<dbReference type="Pfam" id="PF08362">
    <property type="entry name" value="TetR_C_3"/>
    <property type="match status" value="1"/>
</dbReference>
<dbReference type="EMBL" id="JACYXI010000002">
    <property type="protein sequence ID" value="MBD8890809.1"/>
    <property type="molecule type" value="Genomic_DNA"/>
</dbReference>
<name>A0ABR9CJ02_9HYPH</name>
<gene>
    <name evidence="4" type="ORF">IG616_04570</name>
</gene>
<protein>
    <submittedName>
        <fullName evidence="4">TetR family transcriptional regulator C-terminal domain-containing protein</fullName>
    </submittedName>
</protein>
<evidence type="ECO:0000256" key="2">
    <source>
        <dbReference type="PROSITE-ProRule" id="PRU00335"/>
    </source>
</evidence>
<dbReference type="InterPro" id="IPR050109">
    <property type="entry name" value="HTH-type_TetR-like_transc_reg"/>
</dbReference>
<dbReference type="Pfam" id="PF00440">
    <property type="entry name" value="TetR_N"/>
    <property type="match status" value="1"/>
</dbReference>
<dbReference type="Gene3D" id="1.10.357.10">
    <property type="entry name" value="Tetracycline Repressor, domain 2"/>
    <property type="match status" value="1"/>
</dbReference>
<comment type="caution">
    <text evidence="4">The sequence shown here is derived from an EMBL/GenBank/DDBJ whole genome shotgun (WGS) entry which is preliminary data.</text>
</comment>
<dbReference type="InterPro" id="IPR036271">
    <property type="entry name" value="Tet_transcr_reg_TetR-rel_C_sf"/>
</dbReference>
<keyword evidence="5" id="KW-1185">Reference proteome</keyword>